<keyword evidence="2" id="KW-0408">Iron</keyword>
<evidence type="ECO:0000313" key="5">
    <source>
        <dbReference type="Proteomes" id="UP000001880"/>
    </source>
</evidence>
<keyword evidence="5" id="KW-1185">Reference proteome</keyword>
<dbReference type="OrthoDB" id="9794178at2"/>
<evidence type="ECO:0000259" key="3">
    <source>
        <dbReference type="Pfam" id="PF06155"/>
    </source>
</evidence>
<name>D0LUF6_HALO1</name>
<dbReference type="PANTHER" id="PTHR35303">
    <property type="entry name" value="OS02G0197800 PROTEIN"/>
    <property type="match status" value="1"/>
</dbReference>
<dbReference type="Gene3D" id="3.30.2020.30">
    <property type="match status" value="1"/>
</dbReference>
<dbReference type="STRING" id="502025.Hoch_6815"/>
<dbReference type="eggNOG" id="COG3536">
    <property type="taxonomic scope" value="Bacteria"/>
</dbReference>
<gene>
    <name evidence="4" type="ordered locus">Hoch_6815</name>
</gene>
<accession>D0LUF6</accession>
<dbReference type="InterPro" id="IPR010376">
    <property type="entry name" value="GBBH-like_N"/>
</dbReference>
<keyword evidence="1" id="KW-0479">Metal-binding</keyword>
<sequence length="101" mass="11214">MPMPLEIVGLGKPEVTFVWDEGDEDVWPARLLRTRCTCAMCQSEMTGERILDPETVPADIRVTHMELVGNYGVAIHFSDGHTTGIYRFVSLRDNPPPAAAN</sequence>
<dbReference type="AlphaFoldDB" id="D0LUF6"/>
<dbReference type="EMBL" id="CP001804">
    <property type="protein sequence ID" value="ACY19279.1"/>
    <property type="molecule type" value="Genomic_DNA"/>
</dbReference>
<evidence type="ECO:0000256" key="2">
    <source>
        <dbReference type="ARBA" id="ARBA00023004"/>
    </source>
</evidence>
<evidence type="ECO:0000313" key="4">
    <source>
        <dbReference type="EMBL" id="ACY19279.1"/>
    </source>
</evidence>
<reference evidence="4 5" key="1">
    <citation type="journal article" date="2010" name="Stand. Genomic Sci.">
        <title>Complete genome sequence of Haliangium ochraceum type strain (SMP-2).</title>
        <authorList>
            <consortium name="US DOE Joint Genome Institute (JGI-PGF)"/>
            <person name="Ivanova N."/>
            <person name="Daum C."/>
            <person name="Lang E."/>
            <person name="Abt B."/>
            <person name="Kopitz M."/>
            <person name="Saunders E."/>
            <person name="Lapidus A."/>
            <person name="Lucas S."/>
            <person name="Glavina Del Rio T."/>
            <person name="Nolan M."/>
            <person name="Tice H."/>
            <person name="Copeland A."/>
            <person name="Cheng J.F."/>
            <person name="Chen F."/>
            <person name="Bruce D."/>
            <person name="Goodwin L."/>
            <person name="Pitluck S."/>
            <person name="Mavromatis K."/>
            <person name="Pati A."/>
            <person name="Mikhailova N."/>
            <person name="Chen A."/>
            <person name="Palaniappan K."/>
            <person name="Land M."/>
            <person name="Hauser L."/>
            <person name="Chang Y.J."/>
            <person name="Jeffries C.D."/>
            <person name="Detter J.C."/>
            <person name="Brettin T."/>
            <person name="Rohde M."/>
            <person name="Goker M."/>
            <person name="Bristow J."/>
            <person name="Markowitz V."/>
            <person name="Eisen J.A."/>
            <person name="Hugenholtz P."/>
            <person name="Kyrpides N.C."/>
            <person name="Klenk H.P."/>
        </authorList>
    </citation>
    <scope>NUCLEOTIDE SEQUENCE [LARGE SCALE GENOMIC DNA]</scope>
    <source>
        <strain evidence="5">DSM 14365 / CIP 107738 / JCM 11303 / AJ 13395 / SMP-2</strain>
    </source>
</reference>
<feature type="domain" description="Gamma-butyrobetaine hydroxylase-like N-terminal" evidence="3">
    <location>
        <begin position="15"/>
        <end position="92"/>
    </location>
</feature>
<proteinExistence type="predicted"/>
<dbReference type="GO" id="GO:0046872">
    <property type="term" value="F:metal ion binding"/>
    <property type="evidence" value="ECO:0007669"/>
    <property type="project" value="UniProtKB-KW"/>
</dbReference>
<dbReference type="Pfam" id="PF06155">
    <property type="entry name" value="GBBH-like_N"/>
    <property type="match status" value="1"/>
</dbReference>
<dbReference type="InterPro" id="IPR038492">
    <property type="entry name" value="GBBH-like_N_sf"/>
</dbReference>
<evidence type="ECO:0000256" key="1">
    <source>
        <dbReference type="ARBA" id="ARBA00022723"/>
    </source>
</evidence>
<dbReference type="KEGG" id="hoh:Hoch_6815"/>
<dbReference type="PANTHER" id="PTHR35303:SF5">
    <property type="entry name" value="OS02G0197800 PROTEIN"/>
    <property type="match status" value="1"/>
</dbReference>
<dbReference type="Proteomes" id="UP000001880">
    <property type="component" value="Chromosome"/>
</dbReference>
<dbReference type="RefSeq" id="WP_012831871.1">
    <property type="nucleotide sequence ID" value="NC_013440.1"/>
</dbReference>
<protein>
    <recommendedName>
        <fullName evidence="3">Gamma-butyrobetaine hydroxylase-like N-terminal domain-containing protein</fullName>
    </recommendedName>
</protein>
<dbReference type="HOGENOM" id="CLU_117841_2_1_7"/>
<organism evidence="4 5">
    <name type="scientific">Haliangium ochraceum (strain DSM 14365 / JCM 11303 / SMP-2)</name>
    <dbReference type="NCBI Taxonomy" id="502025"/>
    <lineage>
        <taxon>Bacteria</taxon>
        <taxon>Pseudomonadati</taxon>
        <taxon>Myxococcota</taxon>
        <taxon>Polyangia</taxon>
        <taxon>Haliangiales</taxon>
        <taxon>Kofleriaceae</taxon>
        <taxon>Haliangium</taxon>
    </lineage>
</organism>